<sequence>MKFWPLYLREINFYPKEFPRNRNTEYTRSLALFGSQTRADNVSLRWRISQVKYGKGRCALFPESPVNPFRVLADFFIILCAIYREERVRELRIGDSR</sequence>
<dbReference type="Proteomes" id="UP000824540">
    <property type="component" value="Unassembled WGS sequence"/>
</dbReference>
<accession>A0A8T2PSA2</accession>
<dbReference type="EMBL" id="JAFBMS010000003">
    <property type="protein sequence ID" value="KAG9354189.1"/>
    <property type="molecule type" value="Genomic_DNA"/>
</dbReference>
<protein>
    <submittedName>
        <fullName evidence="1">Uncharacterized protein</fullName>
    </submittedName>
</protein>
<proteinExistence type="predicted"/>
<keyword evidence="2" id="KW-1185">Reference proteome</keyword>
<name>A0A8T2PSA2_9TELE</name>
<gene>
    <name evidence="1" type="ORF">JZ751_012313</name>
</gene>
<evidence type="ECO:0000313" key="1">
    <source>
        <dbReference type="EMBL" id="KAG9354189.1"/>
    </source>
</evidence>
<organism evidence="1 2">
    <name type="scientific">Albula glossodonta</name>
    <name type="common">roundjaw bonefish</name>
    <dbReference type="NCBI Taxonomy" id="121402"/>
    <lineage>
        <taxon>Eukaryota</taxon>
        <taxon>Metazoa</taxon>
        <taxon>Chordata</taxon>
        <taxon>Craniata</taxon>
        <taxon>Vertebrata</taxon>
        <taxon>Euteleostomi</taxon>
        <taxon>Actinopterygii</taxon>
        <taxon>Neopterygii</taxon>
        <taxon>Teleostei</taxon>
        <taxon>Albuliformes</taxon>
        <taxon>Albulidae</taxon>
        <taxon>Albula</taxon>
    </lineage>
</organism>
<evidence type="ECO:0000313" key="2">
    <source>
        <dbReference type="Proteomes" id="UP000824540"/>
    </source>
</evidence>
<dbReference type="AlphaFoldDB" id="A0A8T2PSA2"/>
<reference evidence="1" key="1">
    <citation type="thesis" date="2021" institute="BYU ScholarsArchive" country="Provo, UT, USA">
        <title>Applications of and Algorithms for Genome Assembly and Genomic Analyses with an Emphasis on Marine Teleosts.</title>
        <authorList>
            <person name="Pickett B.D."/>
        </authorList>
    </citation>
    <scope>NUCLEOTIDE SEQUENCE</scope>
    <source>
        <strain evidence="1">HI-2016</strain>
    </source>
</reference>
<comment type="caution">
    <text evidence="1">The sequence shown here is derived from an EMBL/GenBank/DDBJ whole genome shotgun (WGS) entry which is preliminary data.</text>
</comment>